<comment type="caution">
    <text evidence="1">The sequence shown here is derived from an EMBL/GenBank/DDBJ whole genome shotgun (WGS) entry which is preliminary data.</text>
</comment>
<evidence type="ECO:0000313" key="2">
    <source>
        <dbReference type="Proteomes" id="UP000048965"/>
    </source>
</evidence>
<gene>
    <name evidence="1" type="ORF">TPA0598_01_00510</name>
</gene>
<sequence>MPKFMDIHHGMKGLTPDEFKAAHQADLAIQSEEGVTFENAWADTESGDVFCLSEAPSAGAVQRIHERAGHKADEIHPLAIML</sequence>
<keyword evidence="2" id="KW-1185">Reference proteome</keyword>
<dbReference type="InterPro" id="IPR042557">
    <property type="entry name" value="SCO4226"/>
</dbReference>
<accession>A0A0P4QZG7</accession>
<dbReference type="RefSeq" id="WP_042147049.1">
    <property type="nucleotide sequence ID" value="NZ_BBNO01000001.1"/>
</dbReference>
<reference evidence="1 2" key="2">
    <citation type="journal article" date="2015" name="Stand. Genomic Sci.">
        <title>Draft genome sequence of marine-derived Streptomyces sp. TP-A0598, a producer of anti-MRSA antibiotic lydicamycins.</title>
        <authorList>
            <person name="Komaki H."/>
            <person name="Ichikawa N."/>
            <person name="Hosoyama A."/>
            <person name="Fujita N."/>
            <person name="Igarashi Y."/>
        </authorList>
    </citation>
    <scope>NUCLEOTIDE SEQUENCE [LARGE SCALE GENOMIC DNA]</scope>
    <source>
        <strain evidence="1 2">NBRC 110027</strain>
    </source>
</reference>
<reference evidence="2" key="1">
    <citation type="submission" date="2014-09" db="EMBL/GenBank/DDBJ databases">
        <title>Whole genome shotgun sequence of Streptomyces sp. NBRC 110027.</title>
        <authorList>
            <person name="Komaki H."/>
            <person name="Ichikawa N."/>
            <person name="Katano-Makiyama Y."/>
            <person name="Hosoyama A."/>
            <person name="Hashimoto M."/>
            <person name="Uohara A."/>
            <person name="Kitahashi Y."/>
            <person name="Ohji S."/>
            <person name="Kimura A."/>
            <person name="Yamazoe A."/>
            <person name="Igarashi Y."/>
            <person name="Fujita N."/>
        </authorList>
    </citation>
    <scope>NUCLEOTIDE SEQUENCE [LARGE SCALE GENOMIC DNA]</scope>
    <source>
        <strain evidence="2">NBRC 110027</strain>
    </source>
</reference>
<dbReference type="AlphaFoldDB" id="A0A0P4QZG7"/>
<dbReference type="Proteomes" id="UP000048965">
    <property type="component" value="Unassembled WGS sequence"/>
</dbReference>
<dbReference type="Gene3D" id="3.30.70.3090">
    <property type="entry name" value="ORF SCO4226, nickel-binding ferredoxin-like monomer"/>
    <property type="match status" value="1"/>
</dbReference>
<dbReference type="GeneID" id="90926115"/>
<dbReference type="NCBIfam" id="NF033706">
    <property type="entry name" value="Ni_bind_SCO4226"/>
    <property type="match status" value="1"/>
</dbReference>
<organism evidence="1 2">
    <name type="scientific">Streptomyces lydicamycinicus</name>
    <dbReference type="NCBI Taxonomy" id="1546107"/>
    <lineage>
        <taxon>Bacteria</taxon>
        <taxon>Bacillati</taxon>
        <taxon>Actinomycetota</taxon>
        <taxon>Actinomycetes</taxon>
        <taxon>Kitasatosporales</taxon>
        <taxon>Streptomycetaceae</taxon>
        <taxon>Streptomyces</taxon>
    </lineage>
</organism>
<proteinExistence type="predicted"/>
<dbReference type="OrthoDB" id="3696535at2"/>
<evidence type="ECO:0008006" key="3">
    <source>
        <dbReference type="Google" id="ProtNLM"/>
    </source>
</evidence>
<evidence type="ECO:0000313" key="1">
    <source>
        <dbReference type="EMBL" id="GAO05682.1"/>
    </source>
</evidence>
<name>A0A0P4QZG7_9ACTN</name>
<dbReference type="Pfam" id="PF14026">
    <property type="entry name" value="SCO4226-like"/>
    <property type="match status" value="1"/>
</dbReference>
<dbReference type="EMBL" id="BBNO01000001">
    <property type="protein sequence ID" value="GAO05682.1"/>
    <property type="molecule type" value="Genomic_DNA"/>
</dbReference>
<protein>
    <recommendedName>
        <fullName evidence="3">Gualylate cyclase</fullName>
    </recommendedName>
</protein>
<dbReference type="InterPro" id="IPR025336">
    <property type="entry name" value="SCO4226-like"/>
</dbReference>